<evidence type="ECO:0000313" key="4">
    <source>
        <dbReference type="Proteomes" id="UP000279259"/>
    </source>
</evidence>
<keyword evidence="1" id="KW-0560">Oxidoreductase</keyword>
<dbReference type="AlphaFoldDB" id="A0A427YPX0"/>
<sequence>MTHTLPFADITLPSPGFGAMGMSHHRGPSNDEESLKTLARAVELGCTFWDTATIYGYGLNEELIGRFLRESGVDREKLFISSKCGFPIDFEKREQTGPVTNSKAHINEFIEGSTARLGTVPDLYYLHRIDANTPLEESIGALDGLKKAGKCKYIGLSECSADTLRKACSIAHIDALQIEYSPWCLDHENDGVIDAARELGVTIIAYSPLGRGVLTGKFRDASLFQGPNDNRGTIPKYGAEMLPANLRLVDELEAIAKTKGCSVGQLCIAWVAAMGAIPIPGTKRVDRLEENWASRDVELTKEDLDKIRGIITASAPQGARYGEASLRQIGN</sequence>
<dbReference type="PANTHER" id="PTHR43625:SF7">
    <property type="entry name" value="REDUCTASE (YAKC), PUTATIVE (AFU_ORTHOLOGUE AFUA_8G01560)-RELATED"/>
    <property type="match status" value="1"/>
</dbReference>
<name>A0A427YPX0_9TREE</name>
<comment type="caution">
    <text evidence="3">The sequence shown here is derived from an EMBL/GenBank/DDBJ whole genome shotgun (WGS) entry which is preliminary data.</text>
</comment>
<dbReference type="EMBL" id="RSCD01000004">
    <property type="protein sequence ID" value="RSH93117.1"/>
    <property type="molecule type" value="Genomic_DNA"/>
</dbReference>
<gene>
    <name evidence="3" type="ORF">EHS25_007470</name>
</gene>
<proteinExistence type="predicted"/>
<dbReference type="OrthoDB" id="37537at2759"/>
<dbReference type="InterPro" id="IPR050791">
    <property type="entry name" value="Aldo-Keto_reductase"/>
</dbReference>
<dbReference type="STRING" id="1890683.A0A427YPX0"/>
<accession>A0A427YPX0</accession>
<dbReference type="PANTHER" id="PTHR43625">
    <property type="entry name" value="AFLATOXIN B1 ALDEHYDE REDUCTASE"/>
    <property type="match status" value="1"/>
</dbReference>
<evidence type="ECO:0000313" key="3">
    <source>
        <dbReference type="EMBL" id="RSH93117.1"/>
    </source>
</evidence>
<feature type="domain" description="NADP-dependent oxidoreductase" evidence="2">
    <location>
        <begin position="16"/>
        <end position="310"/>
    </location>
</feature>
<dbReference type="Proteomes" id="UP000279259">
    <property type="component" value="Unassembled WGS sequence"/>
</dbReference>
<protein>
    <recommendedName>
        <fullName evidence="2">NADP-dependent oxidoreductase domain-containing protein</fullName>
    </recommendedName>
</protein>
<keyword evidence="4" id="KW-1185">Reference proteome</keyword>
<dbReference type="GO" id="GO:0016491">
    <property type="term" value="F:oxidoreductase activity"/>
    <property type="evidence" value="ECO:0007669"/>
    <property type="project" value="UniProtKB-KW"/>
</dbReference>
<evidence type="ECO:0000259" key="2">
    <source>
        <dbReference type="Pfam" id="PF00248"/>
    </source>
</evidence>
<dbReference type="Pfam" id="PF00248">
    <property type="entry name" value="Aldo_ket_red"/>
    <property type="match status" value="1"/>
</dbReference>
<dbReference type="Gene3D" id="3.20.20.100">
    <property type="entry name" value="NADP-dependent oxidoreductase domain"/>
    <property type="match status" value="1"/>
</dbReference>
<dbReference type="GO" id="GO:0005737">
    <property type="term" value="C:cytoplasm"/>
    <property type="evidence" value="ECO:0007669"/>
    <property type="project" value="TreeGrafter"/>
</dbReference>
<reference evidence="3 4" key="1">
    <citation type="submission" date="2018-11" db="EMBL/GenBank/DDBJ databases">
        <title>Genome sequence of Saitozyma podzolica DSM 27192.</title>
        <authorList>
            <person name="Aliyu H."/>
            <person name="Gorte O."/>
            <person name="Ochsenreither K."/>
        </authorList>
    </citation>
    <scope>NUCLEOTIDE SEQUENCE [LARGE SCALE GENOMIC DNA]</scope>
    <source>
        <strain evidence="3 4">DSM 27192</strain>
    </source>
</reference>
<evidence type="ECO:0000256" key="1">
    <source>
        <dbReference type="ARBA" id="ARBA00023002"/>
    </source>
</evidence>
<organism evidence="3 4">
    <name type="scientific">Saitozyma podzolica</name>
    <dbReference type="NCBI Taxonomy" id="1890683"/>
    <lineage>
        <taxon>Eukaryota</taxon>
        <taxon>Fungi</taxon>
        <taxon>Dikarya</taxon>
        <taxon>Basidiomycota</taxon>
        <taxon>Agaricomycotina</taxon>
        <taxon>Tremellomycetes</taxon>
        <taxon>Tremellales</taxon>
        <taxon>Trimorphomycetaceae</taxon>
        <taxon>Saitozyma</taxon>
    </lineage>
</organism>
<dbReference type="SUPFAM" id="SSF51430">
    <property type="entry name" value="NAD(P)-linked oxidoreductase"/>
    <property type="match status" value="1"/>
</dbReference>
<dbReference type="InterPro" id="IPR023210">
    <property type="entry name" value="NADP_OxRdtase_dom"/>
</dbReference>
<dbReference type="InterPro" id="IPR036812">
    <property type="entry name" value="NAD(P)_OxRdtase_dom_sf"/>
</dbReference>